<feature type="domain" description="SAM" evidence="2">
    <location>
        <begin position="47"/>
        <end position="101"/>
    </location>
</feature>
<evidence type="ECO:0000256" key="1">
    <source>
        <dbReference type="SAM" id="MobiDB-lite"/>
    </source>
</evidence>
<dbReference type="Proteomes" id="UP001153737">
    <property type="component" value="Chromosome 11"/>
</dbReference>
<accession>A0A9N9X186</accession>
<dbReference type="InterPro" id="IPR013761">
    <property type="entry name" value="SAM/pointed_sf"/>
</dbReference>
<feature type="region of interest" description="Disordered" evidence="1">
    <location>
        <begin position="101"/>
        <end position="127"/>
    </location>
</feature>
<reference evidence="3" key="1">
    <citation type="submission" date="2022-01" db="EMBL/GenBank/DDBJ databases">
        <authorList>
            <person name="King R."/>
        </authorList>
    </citation>
    <scope>NUCLEOTIDE SEQUENCE</scope>
</reference>
<dbReference type="OrthoDB" id="3598281at2759"/>
<proteinExistence type="predicted"/>
<feature type="compositionally biased region" description="Basic and acidic residues" evidence="1">
    <location>
        <begin position="113"/>
        <end position="127"/>
    </location>
</feature>
<keyword evidence="4" id="KW-1185">Reference proteome</keyword>
<dbReference type="Pfam" id="PF00536">
    <property type="entry name" value="SAM_1"/>
    <property type="match status" value="1"/>
</dbReference>
<protein>
    <recommendedName>
        <fullName evidence="2">SAM domain-containing protein</fullName>
    </recommendedName>
</protein>
<dbReference type="SUPFAM" id="SSF47769">
    <property type="entry name" value="SAM/Pointed domain"/>
    <property type="match status" value="1"/>
</dbReference>
<evidence type="ECO:0000313" key="3">
    <source>
        <dbReference type="EMBL" id="CAG9815112.1"/>
    </source>
</evidence>
<name>A0A9N9X186_PHACE</name>
<dbReference type="EMBL" id="OU896717">
    <property type="protein sequence ID" value="CAG9815112.1"/>
    <property type="molecule type" value="Genomic_DNA"/>
</dbReference>
<reference evidence="3" key="2">
    <citation type="submission" date="2022-10" db="EMBL/GenBank/DDBJ databases">
        <authorList>
            <consortium name="ENA_rothamsted_submissions"/>
            <consortium name="culmorum"/>
            <person name="King R."/>
        </authorList>
    </citation>
    <scope>NUCLEOTIDE SEQUENCE</scope>
</reference>
<dbReference type="Gene3D" id="1.10.150.50">
    <property type="entry name" value="Transcription Factor, Ets-1"/>
    <property type="match status" value="1"/>
</dbReference>
<organism evidence="3 4">
    <name type="scientific">Phaedon cochleariae</name>
    <name type="common">Mustard beetle</name>
    <dbReference type="NCBI Taxonomy" id="80249"/>
    <lineage>
        <taxon>Eukaryota</taxon>
        <taxon>Metazoa</taxon>
        <taxon>Ecdysozoa</taxon>
        <taxon>Arthropoda</taxon>
        <taxon>Hexapoda</taxon>
        <taxon>Insecta</taxon>
        <taxon>Pterygota</taxon>
        <taxon>Neoptera</taxon>
        <taxon>Endopterygota</taxon>
        <taxon>Coleoptera</taxon>
        <taxon>Polyphaga</taxon>
        <taxon>Cucujiformia</taxon>
        <taxon>Chrysomeloidea</taxon>
        <taxon>Chrysomelidae</taxon>
        <taxon>Chrysomelinae</taxon>
        <taxon>Chrysomelini</taxon>
        <taxon>Phaedon</taxon>
    </lineage>
</organism>
<evidence type="ECO:0000259" key="2">
    <source>
        <dbReference type="PROSITE" id="PS50105"/>
    </source>
</evidence>
<evidence type="ECO:0000313" key="4">
    <source>
        <dbReference type="Proteomes" id="UP001153737"/>
    </source>
</evidence>
<dbReference type="InterPro" id="IPR001660">
    <property type="entry name" value="SAM"/>
</dbReference>
<gene>
    <name evidence="3" type="ORF">PHAECO_LOCUS2513</name>
</gene>
<dbReference type="PROSITE" id="PS50105">
    <property type="entry name" value="SAM_DOMAIN"/>
    <property type="match status" value="1"/>
</dbReference>
<dbReference type="AlphaFoldDB" id="A0A9N9X186"/>
<sequence>MSTSSAANSDYIYDPAAIVLNLNQSQDGEDRKYTLIGEPTDSMVVAASDDDVAGYLRGWDLANYIETFRTNNVTLHSLPFLKDDNMVKELISSIGHRATYLPSPNMKPSKSMENTDERTSELMHHDSSHQDARNALLKLWNEENDGKALLAEEKTRGCLSRDDPLCASLL</sequence>